<dbReference type="AlphaFoldDB" id="D6PJ84"/>
<accession>D6PJ84</accession>
<protein>
    <submittedName>
        <fullName evidence="1">Uncharacterized protein</fullName>
    </submittedName>
</protein>
<name>D6PJ84_9ZZZZ</name>
<dbReference type="EMBL" id="GU943097">
    <property type="protein sequence ID" value="ADD95785.1"/>
    <property type="molecule type" value="Genomic_DNA"/>
</dbReference>
<evidence type="ECO:0000313" key="1">
    <source>
        <dbReference type="EMBL" id="ADD95785.1"/>
    </source>
</evidence>
<proteinExistence type="predicted"/>
<organism evidence="1">
    <name type="scientific">uncultured organism MedDCM-OCT-S08-C288</name>
    <dbReference type="NCBI Taxonomy" id="743637"/>
    <lineage>
        <taxon>unclassified sequences</taxon>
        <taxon>environmental samples</taxon>
    </lineage>
</organism>
<reference evidence="1" key="1">
    <citation type="journal article" date="2010" name="ISME J.">
        <title>Metagenome of the Mediterranean deep chlorophyll maximum studied by direct and fosmid library 454 pyrosequencing.</title>
        <authorList>
            <person name="Ghai R."/>
            <person name="Martin-Cuadrado A.B."/>
            <person name="Molto A.G."/>
            <person name="Heredia I.G."/>
            <person name="Cabrera R."/>
            <person name="Martin J."/>
            <person name="Verdu M."/>
            <person name="Deschamps P."/>
            <person name="Moreira D."/>
            <person name="Lopez-Garcia P."/>
            <person name="Mira A."/>
            <person name="Rodriguez-Valera F."/>
        </authorList>
    </citation>
    <scope>NUCLEOTIDE SEQUENCE</scope>
</reference>
<sequence>MYELCRQHIDSAVCRRTAIMEISIYRRSSVPPLTVKRRYGRRALVYRIRGGLNDGIGMHALAVLSHDTTDAIRIARIVRTRIIKLIRSAIRIKNSGIGGDVIIVAEIRAGSVGAGDGENITASVTTT</sequence>